<protein>
    <submittedName>
        <fullName evidence="10">Protein Hook homolog 1 isoform X1</fullName>
    </submittedName>
</protein>
<dbReference type="GO" id="GO:0031122">
    <property type="term" value="P:cytoplasmic microtubule organization"/>
    <property type="evidence" value="ECO:0007669"/>
    <property type="project" value="InterPro"/>
</dbReference>
<feature type="coiled-coil region" evidence="7">
    <location>
        <begin position="503"/>
        <end position="673"/>
    </location>
</feature>
<sequence>MLYGCICGRNLNSLTELGSGPLKHTVMIFERCLLDWSHSCDRTEQLQTFNTAAPCKDVQDLTNGVAMAQVLHQIDVAWFDQSWLSRIKEDVGDNWRIKASNLKKVLQGIMDYYHEFLGQQISEELVPDLNQISEHSNLTELGRLLQLILGCAVNCEKKQEHIQNIMTLEESVQHVVMAAIQELMSKEIVGSATNDGSGEMEQQLKRALEDLQEALAEKEELKQRCQELDLQVAALQDEKNSLMSENEVMNHKLEQLDDSFDDPNNMVTKKYFHAQLQLEQLQEENYRLEAAKDDYRLHCEDLEKQLIELQHRNDELTCLAEESRALKDEIDVLRTVADKASKLEATVEAYRKKLEDLNDFRRQVKSLQDTNMMYMHNTVSLEDELKKANAARAQLETYKRQVQELHNKLSEESKRADKLAFEMKRLEEKHEALIKEKDRLIVQRDALKETNEELRCSQMQQDRLNQADASAMKSHENLAAEILPVEYREMFIRLQHENKMLVLQQEGSENERIVELQEQLEQKHRIVNELETEKRLSKERIGELQQQIEDLQKTLQEQGSKTEGSSKLKQTLAAQMEKLNEVHEELQKKEAVLAALRPDGNQNSQKIEELEAALRKKDEDMKAMEERYKMYLEKARNVIKTLDPKLNPASAEIMLLRKQLTEKEKRIEAFEADCKLTKLRDYEEKLIVSAWYNKSLAFQKLSMESRLLGGSGACRDPPGRSFLAQQRHVTNTRRSLSVKVPGATSD</sequence>
<dbReference type="Proteomes" id="UP000189705">
    <property type="component" value="Unplaced"/>
</dbReference>
<dbReference type="STRING" id="38654.A0A3Q0FTA4"/>
<dbReference type="FunCoup" id="A0A3Q0FTA4">
    <property type="interactions" value="74"/>
</dbReference>
<dbReference type="InParanoid" id="A0A3Q0FTA4"/>
<dbReference type="InterPro" id="IPR008636">
    <property type="entry name" value="Hook_C"/>
</dbReference>
<dbReference type="Pfam" id="PF19047">
    <property type="entry name" value="HOOK_N"/>
    <property type="match status" value="1"/>
</dbReference>
<dbReference type="InterPro" id="IPR036872">
    <property type="entry name" value="CH_dom_sf"/>
</dbReference>
<accession>A0A3Q0FTA4</accession>
<evidence type="ECO:0000313" key="9">
    <source>
        <dbReference type="Proteomes" id="UP000189705"/>
    </source>
</evidence>
<dbReference type="PANTHER" id="PTHR18947">
    <property type="entry name" value="HOOK PROTEINS"/>
    <property type="match status" value="1"/>
</dbReference>
<dbReference type="AlphaFoldDB" id="A0A3Q0FTA4"/>
<evidence type="ECO:0000256" key="2">
    <source>
        <dbReference type="ARBA" id="ARBA00006946"/>
    </source>
</evidence>
<dbReference type="FunFam" id="1.10.418.10:FF:000024">
    <property type="entry name" value="Hook homolog 3 (Drosophila)"/>
    <property type="match status" value="1"/>
</dbReference>
<feature type="domain" description="Calponin-homology (CH)" evidence="8">
    <location>
        <begin position="27"/>
        <end position="152"/>
    </location>
</feature>
<evidence type="ECO:0000256" key="5">
    <source>
        <dbReference type="ARBA" id="ARBA00023054"/>
    </source>
</evidence>
<dbReference type="InterPro" id="IPR001715">
    <property type="entry name" value="CH_dom"/>
</dbReference>
<dbReference type="Pfam" id="PF05622">
    <property type="entry name" value="HOOK"/>
    <property type="match status" value="1"/>
</dbReference>
<dbReference type="CTD" id="51361"/>
<organism evidence="9 10">
    <name type="scientific">Alligator sinensis</name>
    <name type="common">Chinese alligator</name>
    <dbReference type="NCBI Taxonomy" id="38654"/>
    <lineage>
        <taxon>Eukaryota</taxon>
        <taxon>Metazoa</taxon>
        <taxon>Chordata</taxon>
        <taxon>Craniata</taxon>
        <taxon>Vertebrata</taxon>
        <taxon>Euteleostomi</taxon>
        <taxon>Archelosauria</taxon>
        <taxon>Archosauria</taxon>
        <taxon>Crocodylia</taxon>
        <taxon>Alligatoridae</taxon>
        <taxon>Alligatorinae</taxon>
        <taxon>Alligator</taxon>
    </lineage>
</organism>
<evidence type="ECO:0000313" key="10">
    <source>
        <dbReference type="RefSeq" id="XP_025048928.1"/>
    </source>
</evidence>
<keyword evidence="3" id="KW-0963">Cytoplasm</keyword>
<feature type="coiled-coil region" evidence="7">
    <location>
        <begin position="197"/>
        <end position="467"/>
    </location>
</feature>
<dbReference type="GO" id="GO:0008017">
    <property type="term" value="F:microtubule binding"/>
    <property type="evidence" value="ECO:0007669"/>
    <property type="project" value="InterPro"/>
</dbReference>
<dbReference type="GeneID" id="102372018"/>
<gene>
    <name evidence="10" type="primary">HOOK1</name>
</gene>
<dbReference type="GO" id="GO:0010256">
    <property type="term" value="P:endomembrane system organization"/>
    <property type="evidence" value="ECO:0007669"/>
    <property type="project" value="UniProtKB-ARBA"/>
</dbReference>
<reference evidence="10" key="1">
    <citation type="submission" date="2025-08" db="UniProtKB">
        <authorList>
            <consortium name="RefSeq"/>
        </authorList>
    </citation>
    <scope>IDENTIFICATION</scope>
</reference>
<dbReference type="PROSITE" id="PS50021">
    <property type="entry name" value="CH"/>
    <property type="match status" value="1"/>
</dbReference>
<evidence type="ECO:0000256" key="6">
    <source>
        <dbReference type="ARBA" id="ARBA00023212"/>
    </source>
</evidence>
<keyword evidence="5 7" id="KW-0175">Coiled coil</keyword>
<dbReference type="PANTHER" id="PTHR18947:SF36">
    <property type="entry name" value="PROTEIN HOOK HOMOLOG 1"/>
    <property type="match status" value="1"/>
</dbReference>
<dbReference type="GO" id="GO:0005813">
    <property type="term" value="C:centrosome"/>
    <property type="evidence" value="ECO:0007669"/>
    <property type="project" value="TreeGrafter"/>
</dbReference>
<keyword evidence="6" id="KW-0206">Cytoskeleton</keyword>
<comment type="similarity">
    <text evidence="2">Belongs to the hook family.</text>
</comment>
<dbReference type="Gene3D" id="1.10.418.10">
    <property type="entry name" value="Calponin-like domain"/>
    <property type="match status" value="1"/>
</dbReference>
<dbReference type="GO" id="GO:0005874">
    <property type="term" value="C:microtubule"/>
    <property type="evidence" value="ECO:0007669"/>
    <property type="project" value="UniProtKB-KW"/>
</dbReference>
<dbReference type="SUPFAM" id="SSF116907">
    <property type="entry name" value="Hook domain"/>
    <property type="match status" value="1"/>
</dbReference>
<evidence type="ECO:0000259" key="8">
    <source>
        <dbReference type="PROSITE" id="PS50021"/>
    </source>
</evidence>
<dbReference type="GO" id="GO:0005737">
    <property type="term" value="C:cytoplasm"/>
    <property type="evidence" value="ECO:0007669"/>
    <property type="project" value="TreeGrafter"/>
</dbReference>
<evidence type="ECO:0000256" key="7">
    <source>
        <dbReference type="SAM" id="Coils"/>
    </source>
</evidence>
<keyword evidence="9" id="KW-1185">Reference proteome</keyword>
<dbReference type="KEGG" id="asn:102372018"/>
<keyword evidence="4" id="KW-0493">Microtubule</keyword>
<dbReference type="GO" id="GO:0030705">
    <property type="term" value="P:cytoskeleton-dependent intracellular transport"/>
    <property type="evidence" value="ECO:0007669"/>
    <property type="project" value="InterPro"/>
</dbReference>
<evidence type="ECO:0000256" key="1">
    <source>
        <dbReference type="ARBA" id="ARBA00004245"/>
    </source>
</evidence>
<dbReference type="RefSeq" id="XP_025048928.1">
    <property type="nucleotide sequence ID" value="XM_025193143.1"/>
</dbReference>
<comment type="subcellular location">
    <subcellularLocation>
        <location evidence="1">Cytoplasm</location>
        <location evidence="1">Cytoskeleton</location>
    </subcellularLocation>
</comment>
<evidence type="ECO:0000256" key="4">
    <source>
        <dbReference type="ARBA" id="ARBA00022701"/>
    </source>
</evidence>
<proteinExistence type="inferred from homology"/>
<evidence type="ECO:0000256" key="3">
    <source>
        <dbReference type="ARBA" id="ARBA00022490"/>
    </source>
</evidence>
<dbReference type="GO" id="GO:0051959">
    <property type="term" value="F:dynein light intermediate chain binding"/>
    <property type="evidence" value="ECO:0007669"/>
    <property type="project" value="TreeGrafter"/>
</dbReference>
<dbReference type="InterPro" id="IPR043936">
    <property type="entry name" value="HOOK_N"/>
</dbReference>
<dbReference type="CDD" id="cd22225">
    <property type="entry name" value="HkD_Hook1"/>
    <property type="match status" value="1"/>
</dbReference>
<name>A0A3Q0FTA4_ALLSI</name>